<evidence type="ECO:0000256" key="3">
    <source>
        <dbReference type="ARBA" id="ARBA00022741"/>
    </source>
</evidence>
<evidence type="ECO:0000259" key="6">
    <source>
        <dbReference type="PROSITE" id="PS50893"/>
    </source>
</evidence>
<dbReference type="InterPro" id="IPR027417">
    <property type="entry name" value="P-loop_NTPase"/>
</dbReference>
<organism evidence="7 8">
    <name type="scientific">Limnochorda pilosa</name>
    <dbReference type="NCBI Taxonomy" id="1555112"/>
    <lineage>
        <taxon>Bacteria</taxon>
        <taxon>Bacillati</taxon>
        <taxon>Bacillota</taxon>
        <taxon>Limnochordia</taxon>
        <taxon>Limnochordales</taxon>
        <taxon>Limnochordaceae</taxon>
        <taxon>Limnochorda</taxon>
    </lineage>
</organism>
<accession>A0A0K2SQB4</accession>
<protein>
    <submittedName>
        <fullName evidence="7">ABC transporter</fullName>
    </submittedName>
</protein>
<dbReference type="PATRIC" id="fig|1555112.3.peg.3515"/>
<dbReference type="Proteomes" id="UP000065807">
    <property type="component" value="Chromosome"/>
</dbReference>
<comment type="similarity">
    <text evidence="1">Belongs to the ABC transporter superfamily.</text>
</comment>
<feature type="compositionally biased region" description="Low complexity" evidence="5">
    <location>
        <begin position="369"/>
        <end position="391"/>
    </location>
</feature>
<reference evidence="8" key="1">
    <citation type="submission" date="2015-07" db="EMBL/GenBank/DDBJ databases">
        <title>Complete genome sequence and phylogenetic analysis of Limnochorda pilosa.</title>
        <authorList>
            <person name="Watanabe M."/>
            <person name="Kojima H."/>
            <person name="Fukui M."/>
        </authorList>
    </citation>
    <scope>NUCLEOTIDE SEQUENCE [LARGE SCALE GENOMIC DNA]</scope>
    <source>
        <strain evidence="8">HC45</strain>
    </source>
</reference>
<dbReference type="InterPro" id="IPR050763">
    <property type="entry name" value="ABC_transporter_ATP-binding"/>
</dbReference>
<dbReference type="InterPro" id="IPR003439">
    <property type="entry name" value="ABC_transporter-like_ATP-bd"/>
</dbReference>
<dbReference type="GO" id="GO:0005524">
    <property type="term" value="F:ATP binding"/>
    <property type="evidence" value="ECO:0007669"/>
    <property type="project" value="UniProtKB-KW"/>
</dbReference>
<proteinExistence type="inferred from homology"/>
<evidence type="ECO:0000256" key="1">
    <source>
        <dbReference type="ARBA" id="ARBA00005417"/>
    </source>
</evidence>
<dbReference type="InterPro" id="IPR025302">
    <property type="entry name" value="DrrA1/2-like_C"/>
</dbReference>
<dbReference type="PANTHER" id="PTHR42711:SF5">
    <property type="entry name" value="ABC TRANSPORTER ATP-BINDING PROTEIN NATA"/>
    <property type="match status" value="1"/>
</dbReference>
<evidence type="ECO:0000313" key="7">
    <source>
        <dbReference type="EMBL" id="BAS29291.1"/>
    </source>
</evidence>
<keyword evidence="8" id="KW-1185">Reference proteome</keyword>
<dbReference type="PANTHER" id="PTHR42711">
    <property type="entry name" value="ABC TRANSPORTER ATP-BINDING PROTEIN"/>
    <property type="match status" value="1"/>
</dbReference>
<sequence>MAGPSIRTEDLVRRYDPQKRALRLGRFRRGRDRDEAERAQAPVLALAGVSLEVREGELFGLLGPNGAGKTTLIKILSTLLLPTSGRAWVDGLDVTRDVYAVRRRINMVSGGETSGYGILTVRENLWLFSQLYGVPSQEALARIDRLLDVVELAEKAGAKMNRLSTGQRQKLNFARGFVSDPKVLFLDEPTLGLDVGVARRIRAFVRQWVHERPGRTLLLTTHYMAEADELCDRVAIIDRGRVLACDTPSRLKRQVESDTLVRLELAWTPGADAEEAVRAVRGIPEVVRVGSAEDAASGHTRLDLILRNEAAIDPVFRHLAGNGGRVLSFSKAEPTLEDVFLKLVGRRLTEGTPGSPSGTRNGQGTGDLASGSSGATVAGAGEAASSADGEAPGTERDQETARAEGGWPT</sequence>
<reference evidence="8" key="2">
    <citation type="journal article" date="2016" name="Int. J. Syst. Evol. Microbiol.">
        <title>Complete genome sequence and cell structure of Limnochorda pilosa, a Gram-negative spore-former within the phylum Firmicutes.</title>
        <authorList>
            <person name="Watanabe M."/>
            <person name="Kojima H."/>
            <person name="Fukui M."/>
        </authorList>
    </citation>
    <scope>NUCLEOTIDE SEQUENCE [LARGE SCALE GENOMIC DNA]</scope>
    <source>
        <strain evidence="8">HC45</strain>
    </source>
</reference>
<feature type="region of interest" description="Disordered" evidence="5">
    <location>
        <begin position="349"/>
        <end position="409"/>
    </location>
</feature>
<dbReference type="PROSITE" id="PS50893">
    <property type="entry name" value="ABC_TRANSPORTER_2"/>
    <property type="match status" value="1"/>
</dbReference>
<dbReference type="Gene3D" id="3.40.50.300">
    <property type="entry name" value="P-loop containing nucleotide triphosphate hydrolases"/>
    <property type="match status" value="1"/>
</dbReference>
<dbReference type="Pfam" id="PF00005">
    <property type="entry name" value="ABC_tran"/>
    <property type="match status" value="1"/>
</dbReference>
<keyword evidence="2" id="KW-0813">Transport</keyword>
<name>A0A0K2SQB4_LIMPI</name>
<dbReference type="EMBL" id="AP014924">
    <property type="protein sequence ID" value="BAS29291.1"/>
    <property type="molecule type" value="Genomic_DNA"/>
</dbReference>
<dbReference type="STRING" id="1555112.LIP_3479"/>
<dbReference type="SMART" id="SM00382">
    <property type="entry name" value="AAA"/>
    <property type="match status" value="1"/>
</dbReference>
<dbReference type="InterPro" id="IPR003593">
    <property type="entry name" value="AAA+_ATPase"/>
</dbReference>
<evidence type="ECO:0000256" key="5">
    <source>
        <dbReference type="SAM" id="MobiDB-lite"/>
    </source>
</evidence>
<feature type="domain" description="ABC transporter" evidence="6">
    <location>
        <begin position="6"/>
        <end position="264"/>
    </location>
</feature>
<evidence type="ECO:0000256" key="4">
    <source>
        <dbReference type="ARBA" id="ARBA00022840"/>
    </source>
</evidence>
<dbReference type="KEGG" id="lpil:LIP_3479"/>
<dbReference type="AlphaFoldDB" id="A0A0K2SQB4"/>
<evidence type="ECO:0000313" key="8">
    <source>
        <dbReference type="Proteomes" id="UP000065807"/>
    </source>
</evidence>
<feature type="compositionally biased region" description="Basic and acidic residues" evidence="5">
    <location>
        <begin position="393"/>
        <end position="402"/>
    </location>
</feature>
<keyword evidence="4" id="KW-0067">ATP-binding</keyword>
<evidence type="ECO:0000256" key="2">
    <source>
        <dbReference type="ARBA" id="ARBA00022448"/>
    </source>
</evidence>
<feature type="compositionally biased region" description="Polar residues" evidence="5">
    <location>
        <begin position="352"/>
        <end position="362"/>
    </location>
</feature>
<gene>
    <name evidence="7" type="ORF">LIP_3479</name>
</gene>
<dbReference type="GO" id="GO:0016887">
    <property type="term" value="F:ATP hydrolysis activity"/>
    <property type="evidence" value="ECO:0007669"/>
    <property type="project" value="InterPro"/>
</dbReference>
<dbReference type="SUPFAM" id="SSF52540">
    <property type="entry name" value="P-loop containing nucleoside triphosphate hydrolases"/>
    <property type="match status" value="1"/>
</dbReference>
<keyword evidence="3" id="KW-0547">Nucleotide-binding</keyword>
<dbReference type="Pfam" id="PF13732">
    <property type="entry name" value="DrrA1-3_C"/>
    <property type="match status" value="1"/>
</dbReference>
<dbReference type="RefSeq" id="WP_198409597.1">
    <property type="nucleotide sequence ID" value="NZ_AP014924.1"/>
</dbReference>